<dbReference type="PANTHER" id="PTHR23506:SF28">
    <property type="entry name" value="MFS-TYPE TRANSPORTER SLC18B1-LIKE PROTEIN"/>
    <property type="match status" value="1"/>
</dbReference>
<evidence type="ECO:0000259" key="7">
    <source>
        <dbReference type="PROSITE" id="PS50850"/>
    </source>
</evidence>
<sequence length="475" mass="51594">MCGIKLQKNLTLVTESTVATRQSTFGQGSSDNWTKSSDSQLPAITQLSPIKLKTRDFILIATLAFINTITGAAYCVLAPFFSKEAEAKGLSPSVYGILFSIQEVIAFILCPIYGKFLPKLGFRATILTGTFVGSAGICLFGVLKWVSDGSTFTTFCALIRSFGSVGLAAVSAACYGAIPVYYPNHISQIFGLVEMCYGIGMIIGPLLGGWLYEVGGFDLPFFVCGALLFLTFPILFGIFPKVAKITKNDKSAGLIKVLSNFRITLQILITVSLCIVFGFNQSMLEPHIRSFAKLRTTAVGLIFLLSGLFYGVFTWIVGLIVPKFKDLTFMSIIGNVAMVIAFIIVGPIYPLPIKPSITLVVLSQIFYGMGMAVCFVANFTQAMREKDLSDLKSDVGAGSIISSLFVSAYALGTALGPIIGGYLVEHFNFPEACVFIVLLSVFLIILIVGTMLFHKRKPFVDKSAQFKNRVEPVRY</sequence>
<dbReference type="InterPro" id="IPR011701">
    <property type="entry name" value="MFS"/>
</dbReference>
<dbReference type="AlphaFoldDB" id="T1JZL1"/>
<evidence type="ECO:0000256" key="2">
    <source>
        <dbReference type="ARBA" id="ARBA00022448"/>
    </source>
</evidence>
<gene>
    <name evidence="8" type="primary">107359162</name>
</gene>
<evidence type="ECO:0000256" key="3">
    <source>
        <dbReference type="ARBA" id="ARBA00022692"/>
    </source>
</evidence>
<evidence type="ECO:0000256" key="4">
    <source>
        <dbReference type="ARBA" id="ARBA00022989"/>
    </source>
</evidence>
<dbReference type="EnsemblMetazoa" id="tetur03g04330.1">
    <property type="protein sequence ID" value="tetur03g04330.1"/>
    <property type="gene ID" value="tetur03g04330"/>
</dbReference>
<comment type="subcellular location">
    <subcellularLocation>
        <location evidence="1">Membrane</location>
        <topology evidence="1">Multi-pass membrane protein</topology>
    </subcellularLocation>
</comment>
<keyword evidence="4 6" id="KW-1133">Transmembrane helix</keyword>
<dbReference type="HOGENOM" id="CLU_028639_3_0_1"/>
<evidence type="ECO:0000256" key="6">
    <source>
        <dbReference type="SAM" id="Phobius"/>
    </source>
</evidence>
<evidence type="ECO:0000256" key="1">
    <source>
        <dbReference type="ARBA" id="ARBA00004141"/>
    </source>
</evidence>
<dbReference type="Pfam" id="PF07690">
    <property type="entry name" value="MFS_1"/>
    <property type="match status" value="1"/>
</dbReference>
<keyword evidence="3 6" id="KW-0812">Transmembrane</keyword>
<feature type="transmembrane region" description="Helical" evidence="6">
    <location>
        <begin position="260"/>
        <end position="279"/>
    </location>
</feature>
<evidence type="ECO:0000313" key="9">
    <source>
        <dbReference type="Proteomes" id="UP000015104"/>
    </source>
</evidence>
<dbReference type="STRING" id="32264.T1JZL1"/>
<feature type="transmembrane region" description="Helical" evidence="6">
    <location>
        <begin position="400"/>
        <end position="423"/>
    </location>
</feature>
<keyword evidence="2" id="KW-0813">Transport</keyword>
<feature type="transmembrane region" description="Helical" evidence="6">
    <location>
        <begin position="299"/>
        <end position="320"/>
    </location>
</feature>
<dbReference type="PROSITE" id="PS50850">
    <property type="entry name" value="MFS"/>
    <property type="match status" value="1"/>
</dbReference>
<feature type="transmembrane region" description="Helical" evidence="6">
    <location>
        <begin position="219"/>
        <end position="239"/>
    </location>
</feature>
<dbReference type="Gene3D" id="1.20.1250.20">
    <property type="entry name" value="MFS general substrate transporter like domains"/>
    <property type="match status" value="2"/>
</dbReference>
<feature type="transmembrane region" description="Helical" evidence="6">
    <location>
        <begin position="357"/>
        <end position="379"/>
    </location>
</feature>
<feature type="transmembrane region" description="Helical" evidence="6">
    <location>
        <begin position="57"/>
        <end position="81"/>
    </location>
</feature>
<dbReference type="eggNOG" id="KOG3764">
    <property type="taxonomic scope" value="Eukaryota"/>
</dbReference>
<protein>
    <recommendedName>
        <fullName evidence="7">Major facilitator superfamily (MFS) profile domain-containing protein</fullName>
    </recommendedName>
</protein>
<feature type="transmembrane region" description="Helical" evidence="6">
    <location>
        <begin position="158"/>
        <end position="182"/>
    </location>
</feature>
<reference evidence="8" key="2">
    <citation type="submission" date="2015-06" db="UniProtKB">
        <authorList>
            <consortium name="EnsemblMetazoa"/>
        </authorList>
    </citation>
    <scope>IDENTIFICATION</scope>
</reference>
<dbReference type="SUPFAM" id="SSF103473">
    <property type="entry name" value="MFS general substrate transporter"/>
    <property type="match status" value="1"/>
</dbReference>
<reference evidence="9" key="1">
    <citation type="submission" date="2011-08" db="EMBL/GenBank/DDBJ databases">
        <authorList>
            <person name="Rombauts S."/>
        </authorList>
    </citation>
    <scope>NUCLEOTIDE SEQUENCE</scope>
    <source>
        <strain evidence="9">London</strain>
    </source>
</reference>
<feature type="domain" description="Major facilitator superfamily (MFS) profile" evidence="7">
    <location>
        <begin position="56"/>
        <end position="457"/>
    </location>
</feature>
<keyword evidence="9" id="KW-1185">Reference proteome</keyword>
<organism evidence="8 9">
    <name type="scientific">Tetranychus urticae</name>
    <name type="common">Two-spotted spider mite</name>
    <dbReference type="NCBI Taxonomy" id="32264"/>
    <lineage>
        <taxon>Eukaryota</taxon>
        <taxon>Metazoa</taxon>
        <taxon>Ecdysozoa</taxon>
        <taxon>Arthropoda</taxon>
        <taxon>Chelicerata</taxon>
        <taxon>Arachnida</taxon>
        <taxon>Acari</taxon>
        <taxon>Acariformes</taxon>
        <taxon>Trombidiformes</taxon>
        <taxon>Prostigmata</taxon>
        <taxon>Eleutherengona</taxon>
        <taxon>Raphignathae</taxon>
        <taxon>Tetranychoidea</taxon>
        <taxon>Tetranychidae</taxon>
        <taxon>Tetranychus</taxon>
    </lineage>
</organism>
<dbReference type="OrthoDB" id="6430902at2759"/>
<dbReference type="EMBL" id="CAEY01001121">
    <property type="status" value="NOT_ANNOTATED_CDS"/>
    <property type="molecule type" value="Genomic_DNA"/>
</dbReference>
<dbReference type="OMA" id="FAIYVEQ"/>
<feature type="transmembrane region" description="Helical" evidence="6">
    <location>
        <begin position="93"/>
        <end position="114"/>
    </location>
</feature>
<dbReference type="PANTHER" id="PTHR23506">
    <property type="entry name" value="GH10249P"/>
    <property type="match status" value="1"/>
</dbReference>
<dbReference type="Proteomes" id="UP000015104">
    <property type="component" value="Unassembled WGS sequence"/>
</dbReference>
<feature type="transmembrane region" description="Helical" evidence="6">
    <location>
        <begin position="126"/>
        <end position="146"/>
    </location>
</feature>
<dbReference type="InterPro" id="IPR050930">
    <property type="entry name" value="MFS_Vesicular_Transporter"/>
</dbReference>
<feature type="transmembrane region" description="Helical" evidence="6">
    <location>
        <begin position="332"/>
        <end position="351"/>
    </location>
</feature>
<feature type="transmembrane region" description="Helical" evidence="6">
    <location>
        <begin position="189"/>
        <end position="207"/>
    </location>
</feature>
<dbReference type="InterPro" id="IPR020846">
    <property type="entry name" value="MFS_dom"/>
</dbReference>
<accession>T1JZL1</accession>
<name>T1JZL1_TETUR</name>
<dbReference type="GO" id="GO:0016020">
    <property type="term" value="C:membrane"/>
    <property type="evidence" value="ECO:0007669"/>
    <property type="project" value="UniProtKB-SubCell"/>
</dbReference>
<feature type="transmembrane region" description="Helical" evidence="6">
    <location>
        <begin position="429"/>
        <end position="453"/>
    </location>
</feature>
<proteinExistence type="predicted"/>
<dbReference type="KEGG" id="tut:107359162"/>
<dbReference type="InterPro" id="IPR036259">
    <property type="entry name" value="MFS_trans_sf"/>
</dbReference>
<evidence type="ECO:0000256" key="5">
    <source>
        <dbReference type="ARBA" id="ARBA00023136"/>
    </source>
</evidence>
<evidence type="ECO:0000313" key="8">
    <source>
        <dbReference type="EnsemblMetazoa" id="tetur03g04330.1"/>
    </source>
</evidence>
<keyword evidence="5 6" id="KW-0472">Membrane</keyword>
<dbReference type="GO" id="GO:0022857">
    <property type="term" value="F:transmembrane transporter activity"/>
    <property type="evidence" value="ECO:0007669"/>
    <property type="project" value="InterPro"/>
</dbReference>